<dbReference type="EMBL" id="DS989822">
    <property type="protein sequence ID" value="EFQ97631.1"/>
    <property type="molecule type" value="Genomic_DNA"/>
</dbReference>
<dbReference type="RefSeq" id="XP_003176583.1">
    <property type="nucleotide sequence ID" value="XM_003176535.1"/>
</dbReference>
<reference evidence="4" key="1">
    <citation type="journal article" date="2012" name="MBio">
        <title>Comparative genome analysis of Trichophyton rubrum and related dermatophytes reveals candidate genes involved in infection.</title>
        <authorList>
            <person name="Martinez D.A."/>
            <person name="Oliver B.G."/>
            <person name="Graeser Y."/>
            <person name="Goldberg J.M."/>
            <person name="Li W."/>
            <person name="Martinez-Rossi N.M."/>
            <person name="Monod M."/>
            <person name="Shelest E."/>
            <person name="Barton R.C."/>
            <person name="Birch E."/>
            <person name="Brakhage A.A."/>
            <person name="Chen Z."/>
            <person name="Gurr S.J."/>
            <person name="Heiman D."/>
            <person name="Heitman J."/>
            <person name="Kosti I."/>
            <person name="Rossi A."/>
            <person name="Saif S."/>
            <person name="Samalova M."/>
            <person name="Saunders C.W."/>
            <person name="Shea T."/>
            <person name="Summerbell R.C."/>
            <person name="Xu J."/>
            <person name="Young S."/>
            <person name="Zeng Q."/>
            <person name="Birren B.W."/>
            <person name="Cuomo C.A."/>
            <person name="White T.C."/>
        </authorList>
    </citation>
    <scope>NUCLEOTIDE SEQUENCE [LARGE SCALE GENOMIC DNA]</scope>
    <source>
        <strain evidence="4">ATCC MYA-4604 / CBS 118893</strain>
    </source>
</reference>
<keyword evidence="2" id="KW-0472">Membrane</keyword>
<protein>
    <submittedName>
        <fullName evidence="3">Uncharacterized protein</fullName>
    </submittedName>
</protein>
<gene>
    <name evidence="3" type="ORF">MGYG_00669</name>
</gene>
<keyword evidence="4" id="KW-1185">Reference proteome</keyword>
<dbReference type="HOGENOM" id="CLU_109064_0_0_1"/>
<feature type="compositionally biased region" description="Low complexity" evidence="1">
    <location>
        <begin position="120"/>
        <end position="131"/>
    </location>
</feature>
<dbReference type="OMA" id="TICCCPR"/>
<keyword evidence="2" id="KW-0812">Transmembrane</keyword>
<dbReference type="eggNOG" id="ENOG502RQWV">
    <property type="taxonomic scope" value="Eukaryota"/>
</dbReference>
<evidence type="ECO:0000313" key="4">
    <source>
        <dbReference type="Proteomes" id="UP000002669"/>
    </source>
</evidence>
<dbReference type="InParanoid" id="E5R127"/>
<dbReference type="Proteomes" id="UP000002669">
    <property type="component" value="Unassembled WGS sequence"/>
</dbReference>
<organism evidence="4">
    <name type="scientific">Arthroderma gypseum (strain ATCC MYA-4604 / CBS 118893)</name>
    <name type="common">Microsporum gypseum</name>
    <dbReference type="NCBI Taxonomy" id="535722"/>
    <lineage>
        <taxon>Eukaryota</taxon>
        <taxon>Fungi</taxon>
        <taxon>Dikarya</taxon>
        <taxon>Ascomycota</taxon>
        <taxon>Pezizomycotina</taxon>
        <taxon>Eurotiomycetes</taxon>
        <taxon>Eurotiomycetidae</taxon>
        <taxon>Onygenales</taxon>
        <taxon>Arthrodermataceae</taxon>
        <taxon>Nannizzia</taxon>
    </lineage>
</organism>
<dbReference type="OrthoDB" id="4174258at2759"/>
<feature type="region of interest" description="Disordered" evidence="1">
    <location>
        <begin position="52"/>
        <end position="75"/>
    </location>
</feature>
<feature type="region of interest" description="Disordered" evidence="1">
    <location>
        <begin position="120"/>
        <end position="141"/>
    </location>
</feature>
<sequence>MLETGGTAKDAIDYLSWLLFPVLTGMVLHYYPGKLAKRRAGDAENLDLDRETEATQPVAQGVNASGPLSTDGGSKAECQRFIDSETMERPELLDTLKAIRTALNAGQHLGPVASAVAAPETTAAEAGASTTEDLTPGEVRPPDVAVPVRVIVEVPAPREDNNIELSDMRGRRPRKM</sequence>
<dbReference type="AlphaFoldDB" id="E5R127"/>
<feature type="transmembrane region" description="Helical" evidence="2">
    <location>
        <begin position="14"/>
        <end position="31"/>
    </location>
</feature>
<evidence type="ECO:0000313" key="3">
    <source>
        <dbReference type="EMBL" id="EFQ97631.1"/>
    </source>
</evidence>
<keyword evidence="2" id="KW-1133">Transmembrane helix</keyword>
<evidence type="ECO:0000256" key="1">
    <source>
        <dbReference type="SAM" id="MobiDB-lite"/>
    </source>
</evidence>
<dbReference type="GeneID" id="10031902"/>
<proteinExistence type="predicted"/>
<feature type="compositionally biased region" description="Polar residues" evidence="1">
    <location>
        <begin position="54"/>
        <end position="72"/>
    </location>
</feature>
<evidence type="ECO:0000256" key="2">
    <source>
        <dbReference type="SAM" id="Phobius"/>
    </source>
</evidence>
<dbReference type="VEuPathDB" id="FungiDB:MGYG_00669"/>
<accession>E5R127</accession>
<name>E5R127_ARTGP</name>